<dbReference type="SMART" id="SM00388">
    <property type="entry name" value="HisKA"/>
    <property type="match status" value="1"/>
</dbReference>
<reference evidence="11 12" key="1">
    <citation type="submission" date="2019-01" db="EMBL/GenBank/DDBJ databases">
        <title>Zoogloea oleivorans genome sequencing and assembly.</title>
        <authorList>
            <person name="Tancsics A."/>
            <person name="Farkas M."/>
            <person name="Kriszt B."/>
            <person name="Maroti G."/>
            <person name="Horvath B."/>
        </authorList>
    </citation>
    <scope>NUCLEOTIDE SEQUENCE [LARGE SCALE GENOMIC DNA]</scope>
    <source>
        <strain evidence="11 12">Buc</strain>
    </source>
</reference>
<dbReference type="EMBL" id="SDKK01000017">
    <property type="protein sequence ID" value="TYC54656.1"/>
    <property type="molecule type" value="Genomic_DNA"/>
</dbReference>
<gene>
    <name evidence="11" type="ORF">ETQ85_17350</name>
</gene>
<dbReference type="PROSITE" id="PS50109">
    <property type="entry name" value="HIS_KIN"/>
    <property type="match status" value="1"/>
</dbReference>
<evidence type="ECO:0000313" key="12">
    <source>
        <dbReference type="Proteomes" id="UP000389128"/>
    </source>
</evidence>
<dbReference type="Gene3D" id="1.10.287.130">
    <property type="match status" value="1"/>
</dbReference>
<dbReference type="PRINTS" id="PR00344">
    <property type="entry name" value="BCTRLSENSOR"/>
</dbReference>
<dbReference type="PANTHER" id="PTHR43065:SF46">
    <property type="entry name" value="C4-DICARBOXYLATE TRANSPORT SENSOR PROTEIN DCTB"/>
    <property type="match status" value="1"/>
</dbReference>
<dbReference type="SUPFAM" id="SSF55785">
    <property type="entry name" value="PYP-like sensor domain (PAS domain)"/>
    <property type="match status" value="2"/>
</dbReference>
<dbReference type="Pfam" id="PF08447">
    <property type="entry name" value="PAS_3"/>
    <property type="match status" value="1"/>
</dbReference>
<evidence type="ECO:0000256" key="8">
    <source>
        <dbReference type="ARBA" id="ARBA00023012"/>
    </source>
</evidence>
<dbReference type="SUPFAM" id="SSF47384">
    <property type="entry name" value="Homodimeric domain of signal transducing histidine kinase"/>
    <property type="match status" value="1"/>
</dbReference>
<dbReference type="Gene3D" id="3.30.565.10">
    <property type="entry name" value="Histidine kinase-like ATPase, C-terminal domain"/>
    <property type="match status" value="1"/>
</dbReference>
<feature type="domain" description="Histidine kinase" evidence="9">
    <location>
        <begin position="284"/>
        <end position="499"/>
    </location>
</feature>
<feature type="domain" description="PAC" evidence="10">
    <location>
        <begin position="211"/>
        <end position="264"/>
    </location>
</feature>
<dbReference type="Proteomes" id="UP000389128">
    <property type="component" value="Unassembled WGS sequence"/>
</dbReference>
<evidence type="ECO:0000256" key="1">
    <source>
        <dbReference type="ARBA" id="ARBA00000085"/>
    </source>
</evidence>
<dbReference type="InterPro" id="IPR013767">
    <property type="entry name" value="PAS_fold"/>
</dbReference>
<evidence type="ECO:0000259" key="10">
    <source>
        <dbReference type="PROSITE" id="PS50113"/>
    </source>
</evidence>
<keyword evidence="3" id="KW-0597">Phosphoprotein</keyword>
<keyword evidence="7" id="KW-0067">ATP-binding</keyword>
<dbReference type="InterPro" id="IPR036097">
    <property type="entry name" value="HisK_dim/P_sf"/>
</dbReference>
<dbReference type="Pfam" id="PF00989">
    <property type="entry name" value="PAS"/>
    <property type="match status" value="1"/>
</dbReference>
<dbReference type="InterPro" id="IPR001610">
    <property type="entry name" value="PAC"/>
</dbReference>
<dbReference type="CDD" id="cd00082">
    <property type="entry name" value="HisKA"/>
    <property type="match status" value="1"/>
</dbReference>
<dbReference type="SMART" id="SM00086">
    <property type="entry name" value="PAC"/>
    <property type="match status" value="1"/>
</dbReference>
<keyword evidence="12" id="KW-1185">Reference proteome</keyword>
<dbReference type="InterPro" id="IPR003661">
    <property type="entry name" value="HisK_dim/P_dom"/>
</dbReference>
<dbReference type="SUPFAM" id="SSF55874">
    <property type="entry name" value="ATPase domain of HSP90 chaperone/DNA topoisomerase II/histidine kinase"/>
    <property type="match status" value="1"/>
</dbReference>
<organism evidence="11 12">
    <name type="scientific">Zoogloea oleivorans</name>
    <dbReference type="NCBI Taxonomy" id="1552750"/>
    <lineage>
        <taxon>Bacteria</taxon>
        <taxon>Pseudomonadati</taxon>
        <taxon>Pseudomonadota</taxon>
        <taxon>Betaproteobacteria</taxon>
        <taxon>Rhodocyclales</taxon>
        <taxon>Zoogloeaceae</taxon>
        <taxon>Zoogloea</taxon>
    </lineage>
</organism>
<evidence type="ECO:0000256" key="5">
    <source>
        <dbReference type="ARBA" id="ARBA00022741"/>
    </source>
</evidence>
<keyword evidence="4" id="KW-0808">Transferase</keyword>
<evidence type="ECO:0000313" key="11">
    <source>
        <dbReference type="EMBL" id="TYC54656.1"/>
    </source>
</evidence>
<dbReference type="Pfam" id="PF00512">
    <property type="entry name" value="HisKA"/>
    <property type="match status" value="1"/>
</dbReference>
<sequence>MEDCDDSIACDALRLDCEVCYRAVFEAVPEPVLLVDGQGWIVDANPAAAHLYHRPREAMRGQIVGSLFVDPSVLEGLFENRRGQLPAGIHLRQDGTRFFAEVSVSYIQQRGGSLAILLVRDVTAAREAVIRLEEAEERWRFALEGAGDALWDWALDSGEIKVSGSFRAIIGWPDERPLQGNEIWPERVHRDDLRMAIAAFSAHLADARPITEVEFRLRLEDGSYRWVALRGKVMQRDAGGRPLRMIGTVRDVHEHYLIEEREKRQQQELERAGRLIHVGEMASALAHELNQPLTALRNFSAVALRRLEELGAAGERIREPLKMIAEQSLRAGEIVHRVRGLARKGGLVTAPVALNEVVRDIVRFTEFEARAHAVQFVLDLAEPLPAVQADQGQLEQVLSNLVKNGIDAMRAVPGERILQILTRPGLDGMVEVAVTDRGEGLAEAVRSDPFAPFVTTKPDGVGLGLAICRTIIENHGGRLWVENSTVRGTTFCLCIPSLAG</sequence>
<dbReference type="InterPro" id="IPR005467">
    <property type="entry name" value="His_kinase_dom"/>
</dbReference>
<dbReference type="InterPro" id="IPR000700">
    <property type="entry name" value="PAS-assoc_C"/>
</dbReference>
<dbReference type="PANTHER" id="PTHR43065">
    <property type="entry name" value="SENSOR HISTIDINE KINASE"/>
    <property type="match status" value="1"/>
</dbReference>
<dbReference type="OrthoDB" id="8872837at2"/>
<dbReference type="EC" id="2.7.13.3" evidence="2"/>
<dbReference type="GO" id="GO:0006355">
    <property type="term" value="P:regulation of DNA-templated transcription"/>
    <property type="evidence" value="ECO:0007669"/>
    <property type="project" value="InterPro"/>
</dbReference>
<dbReference type="GO" id="GO:0005524">
    <property type="term" value="F:ATP binding"/>
    <property type="evidence" value="ECO:0007669"/>
    <property type="project" value="UniProtKB-KW"/>
</dbReference>
<dbReference type="InterPro" id="IPR003594">
    <property type="entry name" value="HATPase_dom"/>
</dbReference>
<keyword evidence="8" id="KW-0902">Two-component regulatory system</keyword>
<dbReference type="SMART" id="SM00387">
    <property type="entry name" value="HATPase_c"/>
    <property type="match status" value="1"/>
</dbReference>
<evidence type="ECO:0000256" key="7">
    <source>
        <dbReference type="ARBA" id="ARBA00022840"/>
    </source>
</evidence>
<evidence type="ECO:0000256" key="3">
    <source>
        <dbReference type="ARBA" id="ARBA00022553"/>
    </source>
</evidence>
<keyword evidence="6" id="KW-0418">Kinase</keyword>
<dbReference type="InterPro" id="IPR000014">
    <property type="entry name" value="PAS"/>
</dbReference>
<dbReference type="NCBIfam" id="TIGR00229">
    <property type="entry name" value="sensory_box"/>
    <property type="match status" value="2"/>
</dbReference>
<keyword evidence="5" id="KW-0547">Nucleotide-binding</keyword>
<evidence type="ECO:0000259" key="9">
    <source>
        <dbReference type="PROSITE" id="PS50109"/>
    </source>
</evidence>
<comment type="catalytic activity">
    <reaction evidence="1">
        <text>ATP + protein L-histidine = ADP + protein N-phospho-L-histidine.</text>
        <dbReference type="EC" id="2.7.13.3"/>
    </reaction>
</comment>
<protein>
    <recommendedName>
        <fullName evidence="2">histidine kinase</fullName>
        <ecNumber evidence="2">2.7.13.3</ecNumber>
    </recommendedName>
</protein>
<proteinExistence type="predicted"/>
<evidence type="ECO:0000256" key="6">
    <source>
        <dbReference type="ARBA" id="ARBA00022777"/>
    </source>
</evidence>
<dbReference type="InterPro" id="IPR013655">
    <property type="entry name" value="PAS_fold_3"/>
</dbReference>
<evidence type="ECO:0000256" key="2">
    <source>
        <dbReference type="ARBA" id="ARBA00012438"/>
    </source>
</evidence>
<dbReference type="GO" id="GO:0000155">
    <property type="term" value="F:phosphorelay sensor kinase activity"/>
    <property type="evidence" value="ECO:0007669"/>
    <property type="project" value="InterPro"/>
</dbReference>
<name>A0A6C2CM09_9RHOO</name>
<dbReference type="PROSITE" id="PS50113">
    <property type="entry name" value="PAC"/>
    <property type="match status" value="1"/>
</dbReference>
<dbReference type="InterPro" id="IPR036890">
    <property type="entry name" value="HATPase_C_sf"/>
</dbReference>
<dbReference type="Pfam" id="PF02518">
    <property type="entry name" value="HATPase_c"/>
    <property type="match status" value="1"/>
</dbReference>
<dbReference type="Gene3D" id="3.30.450.20">
    <property type="entry name" value="PAS domain"/>
    <property type="match status" value="2"/>
</dbReference>
<accession>A0A6C2CM09</accession>
<comment type="caution">
    <text evidence="11">The sequence shown here is derived from an EMBL/GenBank/DDBJ whole genome shotgun (WGS) entry which is preliminary data.</text>
</comment>
<dbReference type="CDD" id="cd00130">
    <property type="entry name" value="PAS"/>
    <property type="match status" value="2"/>
</dbReference>
<dbReference type="AlphaFoldDB" id="A0A6C2CM09"/>
<dbReference type="InterPro" id="IPR035965">
    <property type="entry name" value="PAS-like_dom_sf"/>
</dbReference>
<dbReference type="RefSeq" id="WP_148580350.1">
    <property type="nucleotide sequence ID" value="NZ_SDKK01000017.1"/>
</dbReference>
<dbReference type="InterPro" id="IPR004358">
    <property type="entry name" value="Sig_transdc_His_kin-like_C"/>
</dbReference>
<evidence type="ECO:0000256" key="4">
    <source>
        <dbReference type="ARBA" id="ARBA00022679"/>
    </source>
</evidence>
<dbReference type="SMART" id="SM00091">
    <property type="entry name" value="PAS"/>
    <property type="match status" value="2"/>
</dbReference>